<dbReference type="InterPro" id="IPR036869">
    <property type="entry name" value="J_dom_sf"/>
</dbReference>
<keyword evidence="8" id="KW-0811">Translocation</keyword>
<accession>A0A9P6NBK7</accession>
<evidence type="ECO:0000256" key="12">
    <source>
        <dbReference type="ARBA" id="ARBA00031407"/>
    </source>
</evidence>
<evidence type="ECO:0000256" key="11">
    <source>
        <dbReference type="ARBA" id="ARBA00030422"/>
    </source>
</evidence>
<dbReference type="Gene3D" id="1.10.287.110">
    <property type="entry name" value="DnaJ domain"/>
    <property type="match status" value="1"/>
</dbReference>
<feature type="non-terminal residue" evidence="13">
    <location>
        <position position="1"/>
    </location>
</feature>
<keyword evidence="7" id="KW-0653">Protein transport</keyword>
<evidence type="ECO:0000313" key="14">
    <source>
        <dbReference type="Proteomes" id="UP000886653"/>
    </source>
</evidence>
<evidence type="ECO:0000256" key="2">
    <source>
        <dbReference type="ARBA" id="ARBA00008817"/>
    </source>
</evidence>
<evidence type="ECO:0000256" key="7">
    <source>
        <dbReference type="ARBA" id="ARBA00022927"/>
    </source>
</evidence>
<gene>
    <name evidence="13" type="ORF">CROQUDRAFT_52650</name>
</gene>
<comment type="subcellular location">
    <subcellularLocation>
        <location evidence="1">Mitochondrion inner membrane</location>
        <topology evidence="1">Peripheral membrane protein</topology>
    </subcellularLocation>
</comment>
<evidence type="ECO:0000256" key="3">
    <source>
        <dbReference type="ARBA" id="ARBA00013571"/>
    </source>
</evidence>
<reference evidence="13" key="1">
    <citation type="submission" date="2013-11" db="EMBL/GenBank/DDBJ databases">
        <title>Genome sequence of the fusiform rust pathogen reveals effectors for host alternation and coevolution with pine.</title>
        <authorList>
            <consortium name="DOE Joint Genome Institute"/>
            <person name="Smith K."/>
            <person name="Pendleton A."/>
            <person name="Kubisiak T."/>
            <person name="Anderson C."/>
            <person name="Salamov A."/>
            <person name="Aerts A."/>
            <person name="Riley R."/>
            <person name="Clum A."/>
            <person name="Lindquist E."/>
            <person name="Ence D."/>
            <person name="Campbell M."/>
            <person name="Kronenberg Z."/>
            <person name="Feau N."/>
            <person name="Dhillon B."/>
            <person name="Hamelin R."/>
            <person name="Burleigh J."/>
            <person name="Smith J."/>
            <person name="Yandell M."/>
            <person name="Nelson C."/>
            <person name="Grigoriev I."/>
            <person name="Davis J."/>
        </authorList>
    </citation>
    <scope>NUCLEOTIDE SEQUENCE</scope>
    <source>
        <strain evidence="13">G11</strain>
    </source>
</reference>
<dbReference type="Proteomes" id="UP000886653">
    <property type="component" value="Unassembled WGS sequence"/>
</dbReference>
<evidence type="ECO:0000256" key="4">
    <source>
        <dbReference type="ARBA" id="ARBA00020721"/>
    </source>
</evidence>
<dbReference type="InterPro" id="IPR005341">
    <property type="entry name" value="Tim16"/>
</dbReference>
<keyword evidence="6" id="KW-0999">Mitochondrion inner membrane</keyword>
<keyword evidence="9" id="KW-0496">Mitochondrion</keyword>
<dbReference type="AlphaFoldDB" id="A0A9P6NBK7"/>
<sequence>QSLPRIISQVVFLGSQILGKAFVEAYKQAARNSSAANTFNGVDSSSSLITRKHRMSVDEACQILNVKNVPFQSGPTDPVVSEELVNMLKAYERLYKANENTTIYLLSKVVRAKDRISAEVELVSPK</sequence>
<evidence type="ECO:0000256" key="5">
    <source>
        <dbReference type="ARBA" id="ARBA00022448"/>
    </source>
</evidence>
<protein>
    <recommendedName>
        <fullName evidence="4">Mitochondrial import inner membrane translocase subunit TIM16</fullName>
    </recommendedName>
    <alternativeName>
        <fullName evidence="3">Mitochondrial import inner membrane translocase subunit tim16</fullName>
    </alternativeName>
    <alternativeName>
        <fullName evidence="11 12">Presequence translocated-associated motor subunit PAM16</fullName>
    </alternativeName>
</protein>
<dbReference type="PANTHER" id="PTHR12388">
    <property type="entry name" value="MITOCHONDRIA ASSOCIATED GRANULOCYTE MACROPHAGE CSF SIGNALING MOLECULE"/>
    <property type="match status" value="1"/>
</dbReference>
<evidence type="ECO:0000256" key="6">
    <source>
        <dbReference type="ARBA" id="ARBA00022792"/>
    </source>
</evidence>
<keyword evidence="14" id="KW-1185">Reference proteome</keyword>
<evidence type="ECO:0000313" key="13">
    <source>
        <dbReference type="EMBL" id="KAG0140825.1"/>
    </source>
</evidence>
<dbReference type="GO" id="GO:0030150">
    <property type="term" value="P:protein import into mitochondrial matrix"/>
    <property type="evidence" value="ECO:0007669"/>
    <property type="project" value="InterPro"/>
</dbReference>
<evidence type="ECO:0000256" key="9">
    <source>
        <dbReference type="ARBA" id="ARBA00023128"/>
    </source>
</evidence>
<dbReference type="GO" id="GO:0005744">
    <property type="term" value="C:TIM23 mitochondrial import inner membrane translocase complex"/>
    <property type="evidence" value="ECO:0007669"/>
    <property type="project" value="InterPro"/>
</dbReference>
<name>A0A9P6NBK7_9BASI</name>
<keyword evidence="5" id="KW-0813">Transport</keyword>
<evidence type="ECO:0000256" key="8">
    <source>
        <dbReference type="ARBA" id="ARBA00023010"/>
    </source>
</evidence>
<dbReference type="Pfam" id="PF03656">
    <property type="entry name" value="Pam16"/>
    <property type="match status" value="1"/>
</dbReference>
<comment type="caution">
    <text evidence="13">The sequence shown here is derived from an EMBL/GenBank/DDBJ whole genome shotgun (WGS) entry which is preliminary data.</text>
</comment>
<dbReference type="EMBL" id="MU167417">
    <property type="protein sequence ID" value="KAG0140825.1"/>
    <property type="molecule type" value="Genomic_DNA"/>
</dbReference>
<evidence type="ECO:0000256" key="1">
    <source>
        <dbReference type="ARBA" id="ARBA00004637"/>
    </source>
</evidence>
<proteinExistence type="inferred from homology"/>
<comment type="similarity">
    <text evidence="2">Belongs to the TIM16/PAM16 family.</text>
</comment>
<evidence type="ECO:0000256" key="10">
    <source>
        <dbReference type="ARBA" id="ARBA00023136"/>
    </source>
</evidence>
<organism evidence="13 14">
    <name type="scientific">Cronartium quercuum f. sp. fusiforme G11</name>
    <dbReference type="NCBI Taxonomy" id="708437"/>
    <lineage>
        <taxon>Eukaryota</taxon>
        <taxon>Fungi</taxon>
        <taxon>Dikarya</taxon>
        <taxon>Basidiomycota</taxon>
        <taxon>Pucciniomycotina</taxon>
        <taxon>Pucciniomycetes</taxon>
        <taxon>Pucciniales</taxon>
        <taxon>Coleosporiaceae</taxon>
        <taxon>Cronartium</taxon>
    </lineage>
</organism>
<dbReference type="PANTHER" id="PTHR12388:SF0">
    <property type="entry name" value="MITOCHONDRIAL IMPORT INNER MEMBRANE TRANSLOCASE SUBUNIT TIM16"/>
    <property type="match status" value="1"/>
</dbReference>
<dbReference type="OrthoDB" id="10262892at2759"/>
<keyword evidence="10" id="KW-0472">Membrane</keyword>